<gene>
    <name evidence="1" type="ORF">GCM10009745_24870</name>
</gene>
<keyword evidence="2" id="KW-1185">Reference proteome</keyword>
<evidence type="ECO:0008006" key="3">
    <source>
        <dbReference type="Google" id="ProtNLM"/>
    </source>
</evidence>
<name>A0ABP4SZS5_9ACTN</name>
<accession>A0ABP4SZS5</accession>
<comment type="caution">
    <text evidence="1">The sequence shown here is derived from an EMBL/GenBank/DDBJ whole genome shotgun (WGS) entry which is preliminary data.</text>
</comment>
<reference evidence="2" key="1">
    <citation type="journal article" date="2019" name="Int. J. Syst. Evol. Microbiol.">
        <title>The Global Catalogue of Microorganisms (GCM) 10K type strain sequencing project: providing services to taxonomists for standard genome sequencing and annotation.</title>
        <authorList>
            <consortium name="The Broad Institute Genomics Platform"/>
            <consortium name="The Broad Institute Genome Sequencing Center for Infectious Disease"/>
            <person name="Wu L."/>
            <person name="Ma J."/>
        </authorList>
    </citation>
    <scope>NUCLEOTIDE SEQUENCE [LARGE SCALE GENOMIC DNA]</scope>
    <source>
        <strain evidence="2">JCM 14307</strain>
    </source>
</reference>
<sequence length="236" mass="26202">MRALGAGLLALLGLPRVPEAAGLSAAAREAFEDFTRAHVDPPGTSDRVEPPGRVTDYLWWLAVNREVLFHGSPREDLRELRTDRETGDSTAYGRQQAVFATDDPVWAMWFALMPRGEDLRSTRNGVWSVRVDSRSRYFFSVDSDLPDGELLTDGWMYVLPRHGFTREPALARVLQSGQWVSPDPVRPLAHFAVTPADFPLAAVVGRHTEGDSMLKTLRAARTAFRRSTRGSAQAEG</sequence>
<proteinExistence type="predicted"/>
<dbReference type="EMBL" id="BAAANF010000008">
    <property type="protein sequence ID" value="GAA1679958.1"/>
    <property type="molecule type" value="Genomic_DNA"/>
</dbReference>
<evidence type="ECO:0000313" key="1">
    <source>
        <dbReference type="EMBL" id="GAA1679958.1"/>
    </source>
</evidence>
<organism evidence="1 2">
    <name type="scientific">Kribbella yunnanensis</name>
    <dbReference type="NCBI Taxonomy" id="190194"/>
    <lineage>
        <taxon>Bacteria</taxon>
        <taxon>Bacillati</taxon>
        <taxon>Actinomycetota</taxon>
        <taxon>Actinomycetes</taxon>
        <taxon>Propionibacteriales</taxon>
        <taxon>Kribbellaceae</taxon>
        <taxon>Kribbella</taxon>
    </lineage>
</organism>
<evidence type="ECO:0000313" key="2">
    <source>
        <dbReference type="Proteomes" id="UP001500280"/>
    </source>
</evidence>
<dbReference type="Proteomes" id="UP001500280">
    <property type="component" value="Unassembled WGS sequence"/>
</dbReference>
<protein>
    <recommendedName>
        <fullName evidence="3">DUF1254 domain-containing protein</fullName>
    </recommendedName>
</protein>